<reference evidence="4 5" key="1">
    <citation type="submission" date="2020-04" db="EMBL/GenBank/DDBJ databases">
        <title>Plant Genome Project.</title>
        <authorList>
            <person name="Zhang R.-G."/>
        </authorList>
    </citation>
    <scope>NUCLEOTIDE SEQUENCE [LARGE SCALE GENOMIC DNA]</scope>
    <source>
        <strain evidence="4">YNK0</strain>
        <tissue evidence="4">Leaf</tissue>
    </source>
</reference>
<feature type="repeat" description="PPR" evidence="3">
    <location>
        <begin position="1"/>
        <end position="28"/>
    </location>
</feature>
<keyword evidence="5" id="KW-1185">Reference proteome</keyword>
<dbReference type="InterPro" id="IPR002885">
    <property type="entry name" value="PPR_rpt"/>
</dbReference>
<name>A0A834Z6J2_TETSI</name>
<comment type="similarity">
    <text evidence="1">Belongs to the PPR family. P subfamily.</text>
</comment>
<organism evidence="4 5">
    <name type="scientific">Tetracentron sinense</name>
    <name type="common">Spur-leaf</name>
    <dbReference type="NCBI Taxonomy" id="13715"/>
    <lineage>
        <taxon>Eukaryota</taxon>
        <taxon>Viridiplantae</taxon>
        <taxon>Streptophyta</taxon>
        <taxon>Embryophyta</taxon>
        <taxon>Tracheophyta</taxon>
        <taxon>Spermatophyta</taxon>
        <taxon>Magnoliopsida</taxon>
        <taxon>Trochodendrales</taxon>
        <taxon>Trochodendraceae</taxon>
        <taxon>Tetracentron</taxon>
    </lineage>
</organism>
<proteinExistence type="inferred from homology"/>
<dbReference type="Pfam" id="PF01535">
    <property type="entry name" value="PPR"/>
    <property type="match status" value="1"/>
</dbReference>
<evidence type="ECO:0000256" key="2">
    <source>
        <dbReference type="ARBA" id="ARBA00022737"/>
    </source>
</evidence>
<protein>
    <recommendedName>
        <fullName evidence="6">Pentatricopeptide repeat-containing protein</fullName>
    </recommendedName>
</protein>
<dbReference type="Pfam" id="PF13041">
    <property type="entry name" value="PPR_2"/>
    <property type="match status" value="1"/>
</dbReference>
<evidence type="ECO:0000256" key="1">
    <source>
        <dbReference type="ARBA" id="ARBA00007626"/>
    </source>
</evidence>
<dbReference type="NCBIfam" id="TIGR00756">
    <property type="entry name" value="PPR"/>
    <property type="match status" value="1"/>
</dbReference>
<dbReference type="PANTHER" id="PTHR47447:SF21">
    <property type="entry name" value="PENTACOTRIPEPTIDE-REPEAT REGION OF PRORP DOMAIN-CONTAINING PROTEIN"/>
    <property type="match status" value="1"/>
</dbReference>
<dbReference type="InterPro" id="IPR011990">
    <property type="entry name" value="TPR-like_helical_dom_sf"/>
</dbReference>
<evidence type="ECO:0000313" key="4">
    <source>
        <dbReference type="EMBL" id="KAF8400275.1"/>
    </source>
</evidence>
<dbReference type="PROSITE" id="PS51375">
    <property type="entry name" value="PPR"/>
    <property type="match status" value="2"/>
</dbReference>
<comment type="caution">
    <text evidence="4">The sequence shown here is derived from an EMBL/GenBank/DDBJ whole genome shotgun (WGS) entry which is preliminary data.</text>
</comment>
<dbReference type="PANTHER" id="PTHR47447">
    <property type="entry name" value="OS03G0856100 PROTEIN"/>
    <property type="match status" value="1"/>
</dbReference>
<feature type="repeat" description="PPR" evidence="3">
    <location>
        <begin position="29"/>
        <end position="63"/>
    </location>
</feature>
<dbReference type="AlphaFoldDB" id="A0A834Z6J2"/>
<sequence length="84" mass="9380">MLSIYAKNKMYDRAHEMLQSIRESGLHPDLITYNSLMDMYAGGGECWKAEVILKEIQKAGGKYDLVSYNTVVKGFAGKGSSRTL</sequence>
<dbReference type="EMBL" id="JABCRI010000009">
    <property type="protein sequence ID" value="KAF8400275.1"/>
    <property type="molecule type" value="Genomic_DNA"/>
</dbReference>
<gene>
    <name evidence="4" type="ORF">HHK36_013572</name>
</gene>
<evidence type="ECO:0008006" key="6">
    <source>
        <dbReference type="Google" id="ProtNLM"/>
    </source>
</evidence>
<dbReference type="Proteomes" id="UP000655225">
    <property type="component" value="Unassembled WGS sequence"/>
</dbReference>
<dbReference type="Gene3D" id="1.25.40.10">
    <property type="entry name" value="Tetratricopeptide repeat domain"/>
    <property type="match status" value="1"/>
</dbReference>
<dbReference type="OrthoDB" id="1558235at2759"/>
<evidence type="ECO:0000313" key="5">
    <source>
        <dbReference type="Proteomes" id="UP000655225"/>
    </source>
</evidence>
<accession>A0A834Z6J2</accession>
<keyword evidence="2" id="KW-0677">Repeat</keyword>
<evidence type="ECO:0000256" key="3">
    <source>
        <dbReference type="PROSITE-ProRule" id="PRU00708"/>
    </source>
</evidence>